<accession>A0ABU5DSI2</accession>
<gene>
    <name evidence="1" type="ORF">SNE35_26265</name>
</gene>
<name>A0ABU5DSI2_9BURK</name>
<protein>
    <recommendedName>
        <fullName evidence="3">Nucleotidyltransferase</fullName>
    </recommendedName>
</protein>
<comment type="caution">
    <text evidence="1">The sequence shown here is derived from an EMBL/GenBank/DDBJ whole genome shotgun (WGS) entry which is preliminary data.</text>
</comment>
<dbReference type="RefSeq" id="WP_320425998.1">
    <property type="nucleotide sequence ID" value="NZ_JAXCLA010000009.1"/>
</dbReference>
<evidence type="ECO:0000313" key="2">
    <source>
        <dbReference type="Proteomes" id="UP001285263"/>
    </source>
</evidence>
<keyword evidence="2" id="KW-1185">Reference proteome</keyword>
<proteinExistence type="predicted"/>
<dbReference type="EMBL" id="JAXCLA010000009">
    <property type="protein sequence ID" value="MDY0748032.1"/>
    <property type="molecule type" value="Genomic_DNA"/>
</dbReference>
<organism evidence="1 2">
    <name type="scientific">Roseateles agri</name>
    <dbReference type="NCBI Taxonomy" id="3098619"/>
    <lineage>
        <taxon>Bacteria</taxon>
        <taxon>Pseudomonadati</taxon>
        <taxon>Pseudomonadota</taxon>
        <taxon>Betaproteobacteria</taxon>
        <taxon>Burkholderiales</taxon>
        <taxon>Sphaerotilaceae</taxon>
        <taxon>Roseateles</taxon>
    </lineage>
</organism>
<evidence type="ECO:0008006" key="3">
    <source>
        <dbReference type="Google" id="ProtNLM"/>
    </source>
</evidence>
<dbReference type="Proteomes" id="UP001285263">
    <property type="component" value="Unassembled WGS sequence"/>
</dbReference>
<reference evidence="1 2" key="1">
    <citation type="submission" date="2023-11" db="EMBL/GenBank/DDBJ databases">
        <title>Paucibacter sp. nov., isolated from fresh soil in Korea.</title>
        <authorList>
            <person name="Le N.T.T."/>
        </authorList>
    </citation>
    <scope>NUCLEOTIDE SEQUENCE [LARGE SCALE GENOMIC DNA]</scope>
    <source>
        <strain evidence="1 2">R3-3</strain>
    </source>
</reference>
<sequence>MTILDLLSPEKVLRQVADAIPDEARRSVIVIGSLAAAFRFFEDDEHAAVRTKDVDAMAAPGLKALMTAKDIAEQLLSSGWTQRVDQKFGPPGSPMDDLEALPMVRLRPPGQSAWFLELLAAPISEDLTDKPSSGKRLQRLVTAVGDFVICSFDYLALAEWRPFETRFGVKIARPEMMALANLLHHPRIGEARIGGTDEKRSNKDLGRVLALAYLALERDRRLDLDEFAEWPVSMWQALQDKFGQEAAALALRAGQGIAALLASPPDLQQALVNANNGLLASKNVNIEVFAAVGRQLTAEVIEPLAAAVN</sequence>
<evidence type="ECO:0000313" key="1">
    <source>
        <dbReference type="EMBL" id="MDY0748032.1"/>
    </source>
</evidence>